<feature type="domain" description="Rhodopsin" evidence="8">
    <location>
        <begin position="26"/>
        <end position="238"/>
    </location>
</feature>
<evidence type="ECO:0000256" key="7">
    <source>
        <dbReference type="SAM" id="Phobius"/>
    </source>
</evidence>
<evidence type="ECO:0000313" key="9">
    <source>
        <dbReference type="EMBL" id="EIW74738.1"/>
    </source>
</evidence>
<dbReference type="PANTHER" id="PTHR33048:SF55">
    <property type="entry name" value="INTEGRAL MEMBRANE PROTEIN"/>
    <property type="match status" value="1"/>
</dbReference>
<evidence type="ECO:0000256" key="4">
    <source>
        <dbReference type="ARBA" id="ARBA00023136"/>
    </source>
</evidence>
<keyword evidence="4 7" id="KW-0472">Membrane</keyword>
<proteinExistence type="inferred from homology"/>
<reference evidence="10" key="1">
    <citation type="journal article" date="2012" name="Science">
        <title>The Paleozoic origin of enzymatic lignin decomposition reconstructed from 31 fungal genomes.</title>
        <authorList>
            <person name="Floudas D."/>
            <person name="Binder M."/>
            <person name="Riley R."/>
            <person name="Barry K."/>
            <person name="Blanchette R.A."/>
            <person name="Henrissat B."/>
            <person name="Martinez A.T."/>
            <person name="Otillar R."/>
            <person name="Spatafora J.W."/>
            <person name="Yadav J.S."/>
            <person name="Aerts A."/>
            <person name="Benoit I."/>
            <person name="Boyd A."/>
            <person name="Carlson A."/>
            <person name="Copeland A."/>
            <person name="Coutinho P.M."/>
            <person name="de Vries R.P."/>
            <person name="Ferreira P."/>
            <person name="Findley K."/>
            <person name="Foster B."/>
            <person name="Gaskell J."/>
            <person name="Glotzer D."/>
            <person name="Gorecki P."/>
            <person name="Heitman J."/>
            <person name="Hesse C."/>
            <person name="Hori C."/>
            <person name="Igarashi K."/>
            <person name="Jurgens J.A."/>
            <person name="Kallen N."/>
            <person name="Kersten P."/>
            <person name="Kohler A."/>
            <person name="Kuees U."/>
            <person name="Kumar T.K.A."/>
            <person name="Kuo A."/>
            <person name="LaButti K."/>
            <person name="Larrondo L.F."/>
            <person name="Lindquist E."/>
            <person name="Ling A."/>
            <person name="Lombard V."/>
            <person name="Lucas S."/>
            <person name="Lundell T."/>
            <person name="Martin R."/>
            <person name="McLaughlin D.J."/>
            <person name="Morgenstern I."/>
            <person name="Morin E."/>
            <person name="Murat C."/>
            <person name="Nagy L.G."/>
            <person name="Nolan M."/>
            <person name="Ohm R.A."/>
            <person name="Patyshakuliyeva A."/>
            <person name="Rokas A."/>
            <person name="Ruiz-Duenas F.J."/>
            <person name="Sabat G."/>
            <person name="Salamov A."/>
            <person name="Samejima M."/>
            <person name="Schmutz J."/>
            <person name="Slot J.C."/>
            <person name="St John F."/>
            <person name="Stenlid J."/>
            <person name="Sun H."/>
            <person name="Sun S."/>
            <person name="Syed K."/>
            <person name="Tsang A."/>
            <person name="Wiebenga A."/>
            <person name="Young D."/>
            <person name="Pisabarro A."/>
            <person name="Eastwood D.C."/>
            <person name="Martin F."/>
            <person name="Cullen D."/>
            <person name="Grigoriev I.V."/>
            <person name="Hibbett D.S."/>
        </authorList>
    </citation>
    <scope>NUCLEOTIDE SEQUENCE [LARGE SCALE GENOMIC DNA]</scope>
    <source>
        <strain evidence="10">RWD-64-598 SS2</strain>
    </source>
</reference>
<dbReference type="OMA" id="NHAYWVL"/>
<dbReference type="KEGG" id="cput:CONPUDRAFT_140220"/>
<dbReference type="PANTHER" id="PTHR33048">
    <property type="entry name" value="PTH11-LIKE INTEGRAL MEMBRANE PROTEIN (AFU_ORTHOLOGUE AFUA_5G11245)"/>
    <property type="match status" value="1"/>
</dbReference>
<feature type="transmembrane region" description="Helical" evidence="7">
    <location>
        <begin position="6"/>
        <end position="29"/>
    </location>
</feature>
<evidence type="ECO:0000259" key="8">
    <source>
        <dbReference type="Pfam" id="PF20684"/>
    </source>
</evidence>
<comment type="similarity">
    <text evidence="5">Belongs to the SAT4 family.</text>
</comment>
<feature type="transmembrane region" description="Helical" evidence="7">
    <location>
        <begin position="81"/>
        <end position="98"/>
    </location>
</feature>
<dbReference type="RefSeq" id="XP_007774822.1">
    <property type="nucleotide sequence ID" value="XM_007776632.1"/>
</dbReference>
<evidence type="ECO:0000256" key="5">
    <source>
        <dbReference type="ARBA" id="ARBA00038359"/>
    </source>
</evidence>
<feature type="transmembrane region" description="Helical" evidence="7">
    <location>
        <begin position="188"/>
        <end position="210"/>
    </location>
</feature>
<comment type="caution">
    <text evidence="9">The sequence shown here is derived from an EMBL/GenBank/DDBJ whole genome shotgun (WGS) entry which is preliminary data.</text>
</comment>
<dbReference type="GeneID" id="19201477"/>
<keyword evidence="3 7" id="KW-1133">Transmembrane helix</keyword>
<feature type="transmembrane region" description="Helical" evidence="7">
    <location>
        <begin position="41"/>
        <end position="61"/>
    </location>
</feature>
<gene>
    <name evidence="9" type="ORF">CONPUDRAFT_140220</name>
</gene>
<dbReference type="Pfam" id="PF20684">
    <property type="entry name" value="Fung_rhodopsin"/>
    <property type="match status" value="1"/>
</dbReference>
<evidence type="ECO:0000256" key="3">
    <source>
        <dbReference type="ARBA" id="ARBA00022989"/>
    </source>
</evidence>
<organism evidence="9 10">
    <name type="scientific">Coniophora puteana (strain RWD-64-598)</name>
    <name type="common">Brown rot fungus</name>
    <dbReference type="NCBI Taxonomy" id="741705"/>
    <lineage>
        <taxon>Eukaryota</taxon>
        <taxon>Fungi</taxon>
        <taxon>Dikarya</taxon>
        <taxon>Basidiomycota</taxon>
        <taxon>Agaricomycotina</taxon>
        <taxon>Agaricomycetes</taxon>
        <taxon>Agaricomycetidae</taxon>
        <taxon>Boletales</taxon>
        <taxon>Coniophorineae</taxon>
        <taxon>Coniophoraceae</taxon>
        <taxon>Coniophora</taxon>
    </lineage>
</organism>
<feature type="transmembrane region" description="Helical" evidence="7">
    <location>
        <begin position="222"/>
        <end position="242"/>
    </location>
</feature>
<dbReference type="OrthoDB" id="444631at2759"/>
<feature type="region of interest" description="Disordered" evidence="6">
    <location>
        <begin position="247"/>
        <end position="278"/>
    </location>
</feature>
<dbReference type="EMBL" id="JH711590">
    <property type="protein sequence ID" value="EIW74738.1"/>
    <property type="molecule type" value="Genomic_DNA"/>
</dbReference>
<dbReference type="GO" id="GO:0016020">
    <property type="term" value="C:membrane"/>
    <property type="evidence" value="ECO:0007669"/>
    <property type="project" value="UniProtKB-SubCell"/>
</dbReference>
<dbReference type="InterPro" id="IPR049326">
    <property type="entry name" value="Rhodopsin_dom_fungi"/>
</dbReference>
<evidence type="ECO:0000313" key="10">
    <source>
        <dbReference type="Proteomes" id="UP000053558"/>
    </source>
</evidence>
<evidence type="ECO:0000256" key="1">
    <source>
        <dbReference type="ARBA" id="ARBA00004141"/>
    </source>
</evidence>
<dbReference type="Proteomes" id="UP000053558">
    <property type="component" value="Unassembled WGS sequence"/>
</dbReference>
<protein>
    <recommendedName>
        <fullName evidence="8">Rhodopsin domain-containing protein</fullName>
    </recommendedName>
</protein>
<dbReference type="InterPro" id="IPR052337">
    <property type="entry name" value="SAT4-like"/>
</dbReference>
<evidence type="ECO:0000256" key="2">
    <source>
        <dbReference type="ARBA" id="ARBA00022692"/>
    </source>
</evidence>
<keyword evidence="2 7" id="KW-0812">Transmembrane</keyword>
<feature type="transmembrane region" description="Helical" evidence="7">
    <location>
        <begin position="151"/>
        <end position="176"/>
    </location>
</feature>
<name>A0A5M3M5S6_CONPW</name>
<keyword evidence="10" id="KW-1185">Reference proteome</keyword>
<sequence>MALTMNGIRVAALILSLSSIVATIGRLWIRTSQKRLWWDDAAVGMAMVLQLLQLVFTLIRYNPEDYTNTTMVAAYYMASEAYYGVIWFSRISLLLIIYRLTVRQLERRILMGLCGVFIAIIVLLVFQAIGVCEVNPAWKAELVPQCDLGEGVAITQAITVVLSDFILIAAPIRLVWKVKLTPAQKIRLIAIFCSTAITTIVSLVHMAYLLRVGGLDEIMAGIAEMSVTLIVASLSVLVAFFTHVSDSHHGSSGSGSGSGSGSRPTKSDRTRSTVVFTPPSHTRRRADDVIQVGVDIDLQTFSEDRWKVDRDYDRVSSELPGSTDKIPHAV</sequence>
<dbReference type="AlphaFoldDB" id="A0A5M3M5S6"/>
<feature type="transmembrane region" description="Helical" evidence="7">
    <location>
        <begin position="110"/>
        <end position="131"/>
    </location>
</feature>
<comment type="subcellular location">
    <subcellularLocation>
        <location evidence="1">Membrane</location>
        <topology evidence="1">Multi-pass membrane protein</topology>
    </subcellularLocation>
</comment>
<accession>A0A5M3M5S6</accession>
<evidence type="ECO:0000256" key="6">
    <source>
        <dbReference type="SAM" id="MobiDB-lite"/>
    </source>
</evidence>